<accession>A3CW93</accession>
<evidence type="ECO:0000256" key="1">
    <source>
        <dbReference type="SAM" id="MobiDB-lite"/>
    </source>
</evidence>
<evidence type="ECO:0000313" key="2">
    <source>
        <dbReference type="EMBL" id="ABN57643.1"/>
    </source>
</evidence>
<dbReference type="Proteomes" id="UP000002146">
    <property type="component" value="Chromosome"/>
</dbReference>
<feature type="region of interest" description="Disordered" evidence="1">
    <location>
        <begin position="1"/>
        <end position="36"/>
    </location>
</feature>
<keyword evidence="3" id="KW-1185">Reference proteome</keyword>
<evidence type="ECO:0000313" key="3">
    <source>
        <dbReference type="Proteomes" id="UP000002146"/>
    </source>
</evidence>
<gene>
    <name evidence="2" type="ordered locus">Memar_1716</name>
</gene>
<reference evidence="2 3" key="1">
    <citation type="journal article" date="2009" name="Stand. Genomic Sci.">
        <title>Complete genome sequence of Methanoculleus marisnigri Romesser et al. 1981 type strain JR1.</title>
        <authorList>
            <person name="Anderson I.J."/>
            <person name="Sieprawska-Lupa M."/>
            <person name="Lapidus A."/>
            <person name="Nolan M."/>
            <person name="Copeland A."/>
            <person name="Glavina Del Rio T."/>
            <person name="Tice H."/>
            <person name="Dalin E."/>
            <person name="Barry K."/>
            <person name="Saunders E."/>
            <person name="Han C."/>
            <person name="Brettin T."/>
            <person name="Detter J.C."/>
            <person name="Bruce D."/>
            <person name="Mikhailova N."/>
            <person name="Pitluck S."/>
            <person name="Hauser L."/>
            <person name="Land M."/>
            <person name="Lucas S."/>
            <person name="Richardson P."/>
            <person name="Whitman W.B."/>
            <person name="Kyrpides N.C."/>
        </authorList>
    </citation>
    <scope>NUCLEOTIDE SEQUENCE [LARGE SCALE GENOMIC DNA]</scope>
    <source>
        <strain evidence="3">ATCC 35101 / DSM 1498 / JR1</strain>
    </source>
</reference>
<dbReference type="HOGENOM" id="CLU_2420073_0_0_2"/>
<feature type="compositionally biased region" description="Basic and acidic residues" evidence="1">
    <location>
        <begin position="21"/>
        <end position="33"/>
    </location>
</feature>
<dbReference type="EMBL" id="CP000562">
    <property type="protein sequence ID" value="ABN57643.1"/>
    <property type="molecule type" value="Genomic_DNA"/>
</dbReference>
<dbReference type="KEGG" id="mem:Memar_1716"/>
<sequence>MRSPRGSDPLKSNPDAQYPEAQERGMHTLHDAETGGLLLQKEEKPQLWGCTSCMYYDPGCAYCAYIHAPVDILFVCPQVLDRRRQPPGPAQ</sequence>
<organism evidence="2 3">
    <name type="scientific">Methanoculleus marisnigri (strain ATCC 35101 / DSM 1498 / JR1)</name>
    <dbReference type="NCBI Taxonomy" id="368407"/>
    <lineage>
        <taxon>Archaea</taxon>
        <taxon>Methanobacteriati</taxon>
        <taxon>Methanobacteriota</taxon>
        <taxon>Stenosarchaea group</taxon>
        <taxon>Methanomicrobia</taxon>
        <taxon>Methanomicrobiales</taxon>
        <taxon>Methanomicrobiaceae</taxon>
        <taxon>Methanoculleus</taxon>
    </lineage>
</organism>
<dbReference type="STRING" id="368407.Memar_1716"/>
<dbReference type="AlphaFoldDB" id="A3CW93"/>
<proteinExistence type="predicted"/>
<name>A3CW93_METMJ</name>
<protein>
    <submittedName>
        <fullName evidence="2">Uncharacterized protein</fullName>
    </submittedName>
</protein>